<name>A0ABY5W9I2_9ACTN</name>
<dbReference type="Pfam" id="PF13354">
    <property type="entry name" value="Beta-lactamase2"/>
    <property type="match status" value="1"/>
</dbReference>
<proteinExistence type="predicted"/>
<protein>
    <recommendedName>
        <fullName evidence="1">Beta-lactamase</fullName>
    </recommendedName>
    <alternativeName>
        <fullName evidence="2">Penicillinase</fullName>
    </alternativeName>
</protein>
<dbReference type="InterPro" id="IPR012338">
    <property type="entry name" value="Beta-lactam/transpept-like"/>
</dbReference>
<dbReference type="Proteomes" id="UP001059617">
    <property type="component" value="Chromosome"/>
</dbReference>
<dbReference type="InterPro" id="IPR000871">
    <property type="entry name" value="Beta-lactam_class-A"/>
</dbReference>
<keyword evidence="4" id="KW-0378">Hydrolase</keyword>
<evidence type="ECO:0000313" key="5">
    <source>
        <dbReference type="Proteomes" id="UP001059617"/>
    </source>
</evidence>
<organism evidence="4 5">
    <name type="scientific">Dactylosporangium fulvum</name>
    <dbReference type="NCBI Taxonomy" id="53359"/>
    <lineage>
        <taxon>Bacteria</taxon>
        <taxon>Bacillati</taxon>
        <taxon>Actinomycetota</taxon>
        <taxon>Actinomycetes</taxon>
        <taxon>Micromonosporales</taxon>
        <taxon>Micromonosporaceae</taxon>
        <taxon>Dactylosporangium</taxon>
    </lineage>
</organism>
<dbReference type="PANTHER" id="PTHR35333">
    <property type="entry name" value="BETA-LACTAMASE"/>
    <property type="match status" value="1"/>
</dbReference>
<dbReference type="RefSeq" id="WP_259864693.1">
    <property type="nucleotide sequence ID" value="NZ_BAAAST010000046.1"/>
</dbReference>
<dbReference type="InterPro" id="IPR045155">
    <property type="entry name" value="Beta-lactam_cat"/>
</dbReference>
<accession>A0ABY5W9I2</accession>
<dbReference type="PROSITE" id="PS51318">
    <property type="entry name" value="TAT"/>
    <property type="match status" value="1"/>
</dbReference>
<evidence type="ECO:0000256" key="1">
    <source>
        <dbReference type="ARBA" id="ARBA00018879"/>
    </source>
</evidence>
<dbReference type="GO" id="GO:0016787">
    <property type="term" value="F:hydrolase activity"/>
    <property type="evidence" value="ECO:0007669"/>
    <property type="project" value="UniProtKB-KW"/>
</dbReference>
<reference evidence="4" key="2">
    <citation type="submission" date="2022-09" db="EMBL/GenBank/DDBJ databases">
        <title>Biosynthetic gene clusters of Dactylosporangioum fulvum.</title>
        <authorList>
            <person name="Caradec T."/>
        </authorList>
    </citation>
    <scope>NUCLEOTIDE SEQUENCE</scope>
    <source>
        <strain evidence="4">NRRL B-16292</strain>
    </source>
</reference>
<dbReference type="EMBL" id="CP073720">
    <property type="protein sequence ID" value="UWP86045.1"/>
    <property type="molecule type" value="Genomic_DNA"/>
</dbReference>
<sequence>MTNALPNARPDAVTGGISRRTAIALGAGAAVGAVAGVTPAAAAPETGLVTAPADRIRRAYERQKAKAGGTWHSHITLVDAAGVPQPVVADDADHVTKGYSVQKLAVATAVMDKIDRGELQLGQKLDLPADIILGGSGIYFLHTVWGDQITIANFLTAMLLLSDNTAVRMCGRVVPALEINEILAAKGFTHTRVEPVANPNRFFLGDTTPREMHDLLWRLATKTLLTPASCDFLLGILRWINGYHDGIRRSMSSAERSRVATKYGADFNTLGASRHEAGVMFGADGAPALVYGLFAEGLGDLDNYGATHPAVEAHAVLGRAMFDVVEHVTTPAITARQTLTPFRAVDGG</sequence>
<keyword evidence="5" id="KW-1185">Reference proteome</keyword>
<reference evidence="4" key="1">
    <citation type="submission" date="2021-04" db="EMBL/GenBank/DDBJ databases">
        <authorList>
            <person name="Hartkoorn R.C."/>
            <person name="Beaudoing E."/>
            <person name="Hot D."/>
        </authorList>
    </citation>
    <scope>NUCLEOTIDE SEQUENCE</scope>
    <source>
        <strain evidence="4">NRRL B-16292</strain>
    </source>
</reference>
<dbReference type="PANTHER" id="PTHR35333:SF4">
    <property type="entry name" value="SLR0121 PROTEIN"/>
    <property type="match status" value="1"/>
</dbReference>
<evidence type="ECO:0000256" key="2">
    <source>
        <dbReference type="ARBA" id="ARBA00030171"/>
    </source>
</evidence>
<gene>
    <name evidence="4" type="ORF">Dfulv_18105</name>
</gene>
<evidence type="ECO:0000259" key="3">
    <source>
        <dbReference type="Pfam" id="PF13354"/>
    </source>
</evidence>
<feature type="domain" description="Beta-lactamase class A catalytic" evidence="3">
    <location>
        <begin position="93"/>
        <end position="290"/>
    </location>
</feature>
<evidence type="ECO:0000313" key="4">
    <source>
        <dbReference type="EMBL" id="UWP86045.1"/>
    </source>
</evidence>
<dbReference type="Gene3D" id="3.40.710.10">
    <property type="entry name" value="DD-peptidase/beta-lactamase superfamily"/>
    <property type="match status" value="1"/>
</dbReference>
<dbReference type="InterPro" id="IPR006311">
    <property type="entry name" value="TAT_signal"/>
</dbReference>
<dbReference type="SUPFAM" id="SSF56601">
    <property type="entry name" value="beta-lactamase/transpeptidase-like"/>
    <property type="match status" value="1"/>
</dbReference>